<evidence type="ECO:0000256" key="1">
    <source>
        <dbReference type="ARBA" id="ARBA00004340"/>
    </source>
</evidence>
<name>K7X4M8_9MONO</name>
<keyword evidence="12" id="KW-0899">Viral immunoevasion</keyword>
<evidence type="ECO:0000256" key="7">
    <source>
        <dbReference type="ARBA" id="ARBA00022723"/>
    </source>
</evidence>
<evidence type="ECO:0000313" key="16">
    <source>
        <dbReference type="EMBL" id="AFX75113.1"/>
    </source>
</evidence>
<keyword evidence="10" id="KW-0922">Interferon antiviral system evasion</keyword>
<comment type="similarity">
    <text evidence="2">Belongs to the paramyxoviruses V protein family.</text>
</comment>
<proteinExistence type="inferred from homology"/>
<feature type="domain" description="Paramyxovirinae protein V zinc-binding" evidence="14">
    <location>
        <begin position="183"/>
        <end position="224"/>
    </location>
</feature>
<evidence type="ECO:0000256" key="12">
    <source>
        <dbReference type="ARBA" id="ARBA00023280"/>
    </source>
</evidence>
<keyword evidence="3" id="KW-1113">Inhibition of host RLR pathway by virus</keyword>
<evidence type="ECO:0000256" key="9">
    <source>
        <dbReference type="ARBA" id="ARBA00022833"/>
    </source>
</evidence>
<dbReference type="Pfam" id="PF14313">
    <property type="entry name" value="Soyouz_module"/>
    <property type="match status" value="1"/>
</dbReference>
<keyword evidence="8" id="KW-1114">Inhibition of host interferon signaling pathway by virus</keyword>
<dbReference type="GO" id="GO:0043657">
    <property type="term" value="C:host cell"/>
    <property type="evidence" value="ECO:0007669"/>
    <property type="project" value="UniProtKB-SubCell"/>
</dbReference>
<keyword evidence="11" id="KW-1089">Inhibition of host MDA5 by virus</keyword>
<evidence type="ECO:0000256" key="11">
    <source>
        <dbReference type="ARBA" id="ARBA00023260"/>
    </source>
</evidence>
<evidence type="ECO:0000256" key="8">
    <source>
        <dbReference type="ARBA" id="ARBA00022830"/>
    </source>
</evidence>
<evidence type="ECO:0000256" key="3">
    <source>
        <dbReference type="ARBA" id="ARBA00022482"/>
    </source>
</evidence>
<evidence type="ECO:0000256" key="10">
    <source>
        <dbReference type="ARBA" id="ARBA00023258"/>
    </source>
</evidence>
<comment type="subcellular location">
    <subcellularLocation>
        <location evidence="1">Host cell</location>
    </subcellularLocation>
</comment>
<feature type="compositionally biased region" description="Basic and acidic residues" evidence="13">
    <location>
        <begin position="70"/>
        <end position="82"/>
    </location>
</feature>
<evidence type="ECO:0000256" key="2">
    <source>
        <dbReference type="ARBA" id="ARBA00005355"/>
    </source>
</evidence>
<evidence type="ECO:0000256" key="5">
    <source>
        <dbReference type="ARBA" id="ARBA00022581"/>
    </source>
</evidence>
<keyword evidence="7" id="KW-0479">Metal-binding</keyword>
<dbReference type="Gene3D" id="4.10.80.340">
    <property type="match status" value="1"/>
</dbReference>
<organism evidence="16 17">
    <name type="scientific">Achimota virus 2</name>
    <dbReference type="NCBI Taxonomy" id="1261101"/>
    <lineage>
        <taxon>Viruses</taxon>
        <taxon>Riboviria</taxon>
        <taxon>Orthornavirae</taxon>
        <taxon>Negarnaviricota</taxon>
        <taxon>Haploviricotina</taxon>
        <taxon>Monjiviricetes</taxon>
        <taxon>Mononegavirales</taxon>
        <taxon>Paramyxoviridae</taxon>
        <taxon>Rubulavirinae</taxon>
        <taxon>Pararubulavirus</taxon>
        <taxon>Pararubulavirus accraense</taxon>
    </lineage>
</organism>
<dbReference type="Pfam" id="PF13008">
    <property type="entry name" value="zf-Paramyx-P"/>
    <property type="match status" value="1"/>
</dbReference>
<evidence type="ECO:0000259" key="15">
    <source>
        <dbReference type="Pfam" id="PF14313"/>
    </source>
</evidence>
<dbReference type="GO" id="GO:0039554">
    <property type="term" value="P:symbiont-mediated suppression of host cytoplasmic pattern recognition receptor signaling pathway via inhibition of MDA-5 activity"/>
    <property type="evidence" value="ECO:0007669"/>
    <property type="project" value="UniProtKB-KW"/>
</dbReference>
<keyword evidence="17" id="KW-1185">Reference proteome</keyword>
<keyword evidence="6" id="KW-1090">Inhibition of host innate immune response by virus</keyword>
<evidence type="ECO:0000259" key="14">
    <source>
        <dbReference type="Pfam" id="PF13008"/>
    </source>
</evidence>
<feature type="domain" description="Phosphoprotein P soyouz module" evidence="15">
    <location>
        <begin position="3"/>
        <end position="28"/>
    </location>
</feature>
<dbReference type="OrthoDB" id="9580at10239"/>
<protein>
    <submittedName>
        <fullName evidence="16">V protein</fullName>
    </submittedName>
</protein>
<dbReference type="EMBL" id="JX051320">
    <property type="protein sequence ID" value="AFX75113.1"/>
    <property type="molecule type" value="Viral_cRNA"/>
</dbReference>
<keyword evidence="4" id="KW-0691">RNA editing</keyword>
<gene>
    <name evidence="16" type="primary">P</name>
    <name evidence="16" type="synonym">V</name>
    <name evidence="16" type="synonym">W</name>
</gene>
<accession>K7X4M8</accession>
<dbReference type="InterPro" id="IPR024279">
    <property type="entry name" value="Paramyx_V_Zn-bd"/>
</dbReference>
<keyword evidence="5" id="KW-0945">Host-virus interaction</keyword>
<evidence type="ECO:0000256" key="4">
    <source>
        <dbReference type="ARBA" id="ARBA00022495"/>
    </source>
</evidence>
<reference evidence="16 17" key="1">
    <citation type="journal article" date="2013" name="J. Virol.">
        <title>Novel, Potentially Zoonotic Paramyxoviruses from the African Straw-Colored Fruit Bat Eidolon helvum.</title>
        <authorList>
            <person name="Baker K.S."/>
            <person name="Todd S."/>
            <person name="Marsh G.A."/>
            <person name="Crameri G."/>
            <person name="Barr J."/>
            <person name="Kamins A.O."/>
            <person name="Peel A.J."/>
            <person name="Yu M."/>
            <person name="Hayman D.T."/>
            <person name="Nadjm B."/>
            <person name="Mtove G."/>
            <person name="Amos B."/>
            <person name="Reyburn H."/>
            <person name="Nyarko E."/>
            <person name="Suu-Ire R."/>
            <person name="Murcia P.R."/>
            <person name="Cunningham A.A."/>
            <person name="Wood J.L."/>
            <person name="Wang L.F."/>
        </authorList>
    </citation>
    <scope>NUCLEOTIDE SEQUENCE [LARGE SCALE GENOMIC DNA]</scope>
</reference>
<keyword evidence="9" id="KW-0862">Zinc</keyword>
<evidence type="ECO:0000313" key="17">
    <source>
        <dbReference type="Proteomes" id="UP000144169"/>
    </source>
</evidence>
<dbReference type="GO" id="GO:0039502">
    <property type="term" value="P:symbiont-mediated suppression of host type I interferon-mediated signaling pathway"/>
    <property type="evidence" value="ECO:0007669"/>
    <property type="project" value="UniProtKB-KW"/>
</dbReference>
<sequence length="235" mass="25907">MDTSPSDAEIAAWIDKGLDTVEHFITSGSGTPPQHPRSQREPQSQGLQPSKPPRKQPEKQQPATTPTRDPSLKKAPSKDPGARPKQLSTVRFGPGVTVAPCGPEDSIYEEVIPGGSTCAGQKQPGKDDRKTKAKNRILSMQVDDTVVGGVDQGMPSHFKRGRYSFNECTERIWNRHRREYSFDWSTGSPRVVEWCNPSCVPITNSGAREPCRCGNCPRTCSMCEGDTEIFEGHRN</sequence>
<dbReference type="InterPro" id="IPR025909">
    <property type="entry name" value="Soyouz_module"/>
</dbReference>
<dbReference type="Proteomes" id="UP000144169">
    <property type="component" value="Segment"/>
</dbReference>
<dbReference type="GO" id="GO:0046872">
    <property type="term" value="F:metal ion binding"/>
    <property type="evidence" value="ECO:0007669"/>
    <property type="project" value="UniProtKB-KW"/>
</dbReference>
<evidence type="ECO:0000256" key="13">
    <source>
        <dbReference type="SAM" id="MobiDB-lite"/>
    </source>
</evidence>
<feature type="region of interest" description="Disordered" evidence="13">
    <location>
        <begin position="21"/>
        <end position="99"/>
    </location>
</feature>
<evidence type="ECO:0000256" key="6">
    <source>
        <dbReference type="ARBA" id="ARBA00022632"/>
    </source>
</evidence>